<keyword evidence="8 11" id="KW-0472">Membrane</keyword>
<reference evidence="12 13" key="1">
    <citation type="submission" date="2023-07" db="EMBL/GenBank/DDBJ databases">
        <title>Sorghum-associated microbial communities from plants grown in Nebraska, USA.</title>
        <authorList>
            <person name="Schachtman D."/>
        </authorList>
    </citation>
    <scope>NUCLEOTIDE SEQUENCE [LARGE SCALE GENOMIC DNA]</scope>
    <source>
        <strain evidence="12 13">BE316</strain>
    </source>
</reference>
<organism evidence="12 13">
    <name type="scientific">Roseateles asaccharophilus</name>
    <dbReference type="NCBI Taxonomy" id="582607"/>
    <lineage>
        <taxon>Bacteria</taxon>
        <taxon>Pseudomonadati</taxon>
        <taxon>Pseudomonadota</taxon>
        <taxon>Betaproteobacteria</taxon>
        <taxon>Burkholderiales</taxon>
        <taxon>Sphaerotilaceae</taxon>
        <taxon>Roseateles</taxon>
    </lineage>
</organism>
<dbReference type="EMBL" id="JAVDXV010000008">
    <property type="protein sequence ID" value="MDR7334682.1"/>
    <property type="molecule type" value="Genomic_DNA"/>
</dbReference>
<feature type="transmembrane region" description="Helical" evidence="11">
    <location>
        <begin position="277"/>
        <end position="296"/>
    </location>
</feature>
<dbReference type="RefSeq" id="WP_310331282.1">
    <property type="nucleotide sequence ID" value="NZ_JAVDXV010000008.1"/>
</dbReference>
<comment type="caution">
    <text evidence="12">The sequence shown here is derived from an EMBL/GenBank/DDBJ whole genome shotgun (WGS) entry which is preliminary data.</text>
</comment>
<feature type="transmembrane region" description="Helical" evidence="11">
    <location>
        <begin position="12"/>
        <end position="32"/>
    </location>
</feature>
<evidence type="ECO:0000256" key="1">
    <source>
        <dbReference type="ARBA" id="ARBA00004651"/>
    </source>
</evidence>
<feature type="transmembrane region" description="Helical" evidence="11">
    <location>
        <begin position="111"/>
        <end position="135"/>
    </location>
</feature>
<feature type="transmembrane region" description="Helical" evidence="11">
    <location>
        <begin position="355"/>
        <end position="374"/>
    </location>
</feature>
<name>A0ABU2ABU9_9BURK</name>
<protein>
    <recommendedName>
        <fullName evidence="10">Xylose transport system permease protein XylH</fullName>
    </recommendedName>
</protein>
<keyword evidence="6 11" id="KW-0812">Transmembrane</keyword>
<dbReference type="InterPro" id="IPR001851">
    <property type="entry name" value="ABC_transp_permease"/>
</dbReference>
<evidence type="ECO:0000256" key="6">
    <source>
        <dbReference type="ARBA" id="ARBA00022692"/>
    </source>
</evidence>
<dbReference type="PANTHER" id="PTHR32196">
    <property type="entry name" value="ABC TRANSPORTER PERMEASE PROTEIN YPHD-RELATED-RELATED"/>
    <property type="match status" value="1"/>
</dbReference>
<evidence type="ECO:0000256" key="3">
    <source>
        <dbReference type="ARBA" id="ARBA00022475"/>
    </source>
</evidence>
<keyword evidence="13" id="KW-1185">Reference proteome</keyword>
<keyword evidence="5" id="KW-0762">Sugar transport</keyword>
<sequence length="380" mass="38932">MNAQTQRLAVMAAVLVAIAIGFHVLTGSFLTAENLYNIAQQTAVVGIVASGMALIIVARQIDLAVGSLLGAVGVLMAWLQYTQGWSVGASLLAGLAFALVAGMFQGWLSAVIGIPSFVVTLGGLVSFRGAAFLIADGKTQPVTEPWLLALGGGLDGSLGERGSWLLGVALVAVLWGWQVTQRRAQLRAGGVPGDAKHELIKSGLAALAVFGSVAVFNAYKIEGMEQGQGLPLPLVIWVAVVLVLGFIAKHTRFGRYVYAIGGNPDAARLAGIPVRRVLIQLNLLLAALVALAAVVAMARLNAGTNSMGTGMELTVIAAAVIGGVSLAGGSGSVGGTVLGALIIQSIDSGLLLTDVSIGWRMVVLGQVLVAAVVFDRVVQK</sequence>
<keyword evidence="3" id="KW-1003">Cell membrane</keyword>
<dbReference type="Proteomes" id="UP001180825">
    <property type="component" value="Unassembled WGS sequence"/>
</dbReference>
<feature type="transmembrane region" description="Helical" evidence="11">
    <location>
        <begin position="316"/>
        <end position="343"/>
    </location>
</feature>
<evidence type="ECO:0000256" key="10">
    <source>
        <dbReference type="ARBA" id="ARBA00035686"/>
    </source>
</evidence>
<evidence type="ECO:0000256" key="5">
    <source>
        <dbReference type="ARBA" id="ARBA00022597"/>
    </source>
</evidence>
<accession>A0ABU2ABU9</accession>
<feature type="transmembrane region" description="Helical" evidence="11">
    <location>
        <begin position="162"/>
        <end position="179"/>
    </location>
</feature>
<gene>
    <name evidence="12" type="ORF">J2X21_003846</name>
</gene>
<feature type="transmembrane region" description="Helical" evidence="11">
    <location>
        <begin position="87"/>
        <end position="104"/>
    </location>
</feature>
<keyword evidence="7 11" id="KW-1133">Transmembrane helix</keyword>
<feature type="transmembrane region" description="Helical" evidence="11">
    <location>
        <begin position="199"/>
        <end position="218"/>
    </location>
</feature>
<feature type="transmembrane region" description="Helical" evidence="11">
    <location>
        <begin position="38"/>
        <end position="56"/>
    </location>
</feature>
<evidence type="ECO:0000256" key="11">
    <source>
        <dbReference type="SAM" id="Phobius"/>
    </source>
</evidence>
<evidence type="ECO:0000256" key="4">
    <source>
        <dbReference type="ARBA" id="ARBA00022519"/>
    </source>
</evidence>
<dbReference type="Pfam" id="PF02653">
    <property type="entry name" value="BPD_transp_2"/>
    <property type="match status" value="1"/>
</dbReference>
<evidence type="ECO:0000256" key="2">
    <source>
        <dbReference type="ARBA" id="ARBA00022448"/>
    </source>
</evidence>
<dbReference type="CDD" id="cd06579">
    <property type="entry name" value="TM_PBP1_transp_AraH_like"/>
    <property type="match status" value="1"/>
</dbReference>
<keyword evidence="4" id="KW-0997">Cell inner membrane</keyword>
<evidence type="ECO:0000256" key="9">
    <source>
        <dbReference type="ARBA" id="ARBA00035611"/>
    </source>
</evidence>
<feature type="transmembrane region" description="Helical" evidence="11">
    <location>
        <begin position="63"/>
        <end position="81"/>
    </location>
</feature>
<comment type="function">
    <text evidence="9">Part of the binding-protein-dependent transport system for D-xylose. Probably responsible for the translocation of the substrate across the membrane.</text>
</comment>
<evidence type="ECO:0000256" key="8">
    <source>
        <dbReference type="ARBA" id="ARBA00023136"/>
    </source>
</evidence>
<evidence type="ECO:0000313" key="12">
    <source>
        <dbReference type="EMBL" id="MDR7334682.1"/>
    </source>
</evidence>
<keyword evidence="2" id="KW-0813">Transport</keyword>
<proteinExistence type="predicted"/>
<evidence type="ECO:0000256" key="7">
    <source>
        <dbReference type="ARBA" id="ARBA00022989"/>
    </source>
</evidence>
<feature type="transmembrane region" description="Helical" evidence="11">
    <location>
        <begin position="230"/>
        <end position="248"/>
    </location>
</feature>
<evidence type="ECO:0000313" key="13">
    <source>
        <dbReference type="Proteomes" id="UP001180825"/>
    </source>
</evidence>
<dbReference type="PANTHER" id="PTHR32196:SF32">
    <property type="entry name" value="XYLOSE TRANSPORT SYSTEM PERMEASE PROTEIN XYLH"/>
    <property type="match status" value="1"/>
</dbReference>
<comment type="subcellular location">
    <subcellularLocation>
        <location evidence="1">Cell membrane</location>
        <topology evidence="1">Multi-pass membrane protein</topology>
    </subcellularLocation>
</comment>